<organism evidence="1 2">
    <name type="scientific">Camellia lanceoleosa</name>
    <dbReference type="NCBI Taxonomy" id="1840588"/>
    <lineage>
        <taxon>Eukaryota</taxon>
        <taxon>Viridiplantae</taxon>
        <taxon>Streptophyta</taxon>
        <taxon>Embryophyta</taxon>
        <taxon>Tracheophyta</taxon>
        <taxon>Spermatophyta</taxon>
        <taxon>Magnoliopsida</taxon>
        <taxon>eudicotyledons</taxon>
        <taxon>Gunneridae</taxon>
        <taxon>Pentapetalae</taxon>
        <taxon>asterids</taxon>
        <taxon>Ericales</taxon>
        <taxon>Theaceae</taxon>
        <taxon>Camellia</taxon>
    </lineage>
</organism>
<proteinExistence type="predicted"/>
<evidence type="ECO:0000313" key="2">
    <source>
        <dbReference type="Proteomes" id="UP001060215"/>
    </source>
</evidence>
<accession>A0ACC0J596</accession>
<protein>
    <submittedName>
        <fullName evidence="1">Protein LAX PANICLE 2</fullName>
    </submittedName>
</protein>
<dbReference type="Proteomes" id="UP001060215">
    <property type="component" value="Chromosome 1"/>
</dbReference>
<evidence type="ECO:0000313" key="1">
    <source>
        <dbReference type="EMBL" id="KAI8032593.1"/>
    </source>
</evidence>
<reference evidence="1 2" key="1">
    <citation type="journal article" date="2022" name="Plant J.">
        <title>Chromosome-level genome of Camellia lanceoleosa provides a valuable resource for understanding genome evolution and self-incompatibility.</title>
        <authorList>
            <person name="Gong W."/>
            <person name="Xiao S."/>
            <person name="Wang L."/>
            <person name="Liao Z."/>
            <person name="Chang Y."/>
            <person name="Mo W."/>
            <person name="Hu G."/>
            <person name="Li W."/>
            <person name="Zhao G."/>
            <person name="Zhu H."/>
            <person name="Hu X."/>
            <person name="Ji K."/>
            <person name="Xiang X."/>
            <person name="Song Q."/>
            <person name="Yuan D."/>
            <person name="Jin S."/>
            <person name="Zhang L."/>
        </authorList>
    </citation>
    <scope>NUCLEOTIDE SEQUENCE [LARGE SCALE GENOMIC DNA]</scope>
    <source>
        <strain evidence="1">SQ_2022a</strain>
    </source>
</reference>
<name>A0ACC0J596_9ERIC</name>
<keyword evidence="2" id="KW-1185">Reference proteome</keyword>
<comment type="caution">
    <text evidence="1">The sequence shown here is derived from an EMBL/GenBank/DDBJ whole genome shotgun (WGS) entry which is preliminary data.</text>
</comment>
<sequence length="256" mass="28903">MASSSKTNQDFDPAKQQEDEKERDWLELGLGFGSVCKNPVDMSSSASSSSTSSLPLQQTQQRLELGLGLGFGNECVALPAGSNYDLYHHDHNMVSSLGLFTSPSLLSWPLHVDVDSSNSFLGLHDRLMPVPDDTYHRPHPGLWFTLRSSINRNGEELPQLAKAYIRVKDENVTVFMVKTYLVRKLGLSNEAEVDISCMGQKLWQWQTLKQVRDAIWFPGLVESLNYSSQNSESNAMFLYQHHHLMSLNYGRPCFFN</sequence>
<gene>
    <name evidence="1" type="ORF">LOK49_LG01G02635</name>
</gene>
<dbReference type="EMBL" id="CM045758">
    <property type="protein sequence ID" value="KAI8032593.1"/>
    <property type="molecule type" value="Genomic_DNA"/>
</dbReference>